<evidence type="ECO:0000256" key="1">
    <source>
        <dbReference type="SAM" id="Phobius"/>
    </source>
</evidence>
<evidence type="ECO:0000313" key="3">
    <source>
        <dbReference type="Proteomes" id="UP000566819"/>
    </source>
</evidence>
<evidence type="ECO:0000313" key="2">
    <source>
        <dbReference type="EMBL" id="KAF4626662.1"/>
    </source>
</evidence>
<gene>
    <name evidence="2" type="ORF">G7Y89_g11494</name>
</gene>
<comment type="caution">
    <text evidence="2">The sequence shown here is derived from an EMBL/GenBank/DDBJ whole genome shotgun (WGS) entry which is preliminary data.</text>
</comment>
<organism evidence="2 3">
    <name type="scientific">Cudoniella acicularis</name>
    <dbReference type="NCBI Taxonomy" id="354080"/>
    <lineage>
        <taxon>Eukaryota</taxon>
        <taxon>Fungi</taxon>
        <taxon>Dikarya</taxon>
        <taxon>Ascomycota</taxon>
        <taxon>Pezizomycotina</taxon>
        <taxon>Leotiomycetes</taxon>
        <taxon>Helotiales</taxon>
        <taxon>Tricladiaceae</taxon>
        <taxon>Cudoniella</taxon>
    </lineage>
</organism>
<feature type="transmembrane region" description="Helical" evidence="1">
    <location>
        <begin position="63"/>
        <end position="80"/>
    </location>
</feature>
<dbReference type="AlphaFoldDB" id="A0A8H4REE6"/>
<dbReference type="Proteomes" id="UP000566819">
    <property type="component" value="Unassembled WGS sequence"/>
</dbReference>
<accession>A0A8H4REE6</accession>
<dbReference type="EMBL" id="JAAMPI010001109">
    <property type="protein sequence ID" value="KAF4626662.1"/>
    <property type="molecule type" value="Genomic_DNA"/>
</dbReference>
<proteinExistence type="predicted"/>
<reference evidence="2 3" key="1">
    <citation type="submission" date="2020-03" db="EMBL/GenBank/DDBJ databases">
        <title>Draft Genome Sequence of Cudoniella acicularis.</title>
        <authorList>
            <person name="Buettner E."/>
            <person name="Kellner H."/>
        </authorList>
    </citation>
    <scope>NUCLEOTIDE SEQUENCE [LARGE SCALE GENOMIC DNA]</scope>
    <source>
        <strain evidence="2 3">DSM 108380</strain>
    </source>
</reference>
<feature type="transmembrane region" description="Helical" evidence="1">
    <location>
        <begin position="20"/>
        <end position="42"/>
    </location>
</feature>
<dbReference type="OrthoDB" id="3538077at2759"/>
<keyword evidence="1" id="KW-0812">Transmembrane</keyword>
<keyword evidence="3" id="KW-1185">Reference proteome</keyword>
<keyword evidence="1" id="KW-0472">Membrane</keyword>
<name>A0A8H4REE6_9HELO</name>
<sequence>MSPRRNGVSGNDYFKRRIRLVTIAIAVISGISIAFFIASYGLTQWKSFRWTKYTKGSIQQVEFCVFLSLIISTTTLFLPIPLAVNILLDFALPILVSIYTARIFTKFTWPNQNWSPSPSQSFKSNPCKMPRYNYNLLNEEAKEIRLLTILPASKSAKDELCTPKSTYGRMTTRIPTSPLEWNKLREIHEPTVLKGDWVDSIYAYMYMSSRVSGIRIKGYFKPRSWVTPELNRYLEPNHDTPRMRQTRHFLATTAVHTYPAIKARFTKLSLDSKDTSKTGILTYEPTIE</sequence>
<keyword evidence="1" id="KW-1133">Transmembrane helix</keyword>
<protein>
    <submittedName>
        <fullName evidence="2">Uncharacterized protein</fullName>
    </submittedName>
</protein>